<evidence type="ECO:0000256" key="5">
    <source>
        <dbReference type="SAM" id="SignalP"/>
    </source>
</evidence>
<evidence type="ECO:0000256" key="3">
    <source>
        <dbReference type="ARBA" id="ARBA00022525"/>
    </source>
</evidence>
<protein>
    <submittedName>
        <fullName evidence="7">Lytic polysaccharide monooxygenase</fullName>
    </submittedName>
</protein>
<keyword evidence="7" id="KW-0560">Oxidoreductase</keyword>
<evidence type="ECO:0000259" key="6">
    <source>
        <dbReference type="Pfam" id="PF03443"/>
    </source>
</evidence>
<evidence type="ECO:0000256" key="4">
    <source>
        <dbReference type="ARBA" id="ARBA00023157"/>
    </source>
</evidence>
<keyword evidence="3" id="KW-0964">Secreted</keyword>
<dbReference type="Proteomes" id="UP000799429">
    <property type="component" value="Unassembled WGS sequence"/>
</dbReference>
<comment type="cofactor">
    <cofactor evidence="1">
        <name>Cu(2+)</name>
        <dbReference type="ChEBI" id="CHEBI:29036"/>
    </cofactor>
</comment>
<comment type="caution">
    <text evidence="7">The sequence shown here is derived from an EMBL/GenBank/DDBJ whole genome shotgun (WGS) entry which is preliminary data.</text>
</comment>
<keyword evidence="4" id="KW-1015">Disulfide bond</keyword>
<evidence type="ECO:0000256" key="1">
    <source>
        <dbReference type="ARBA" id="ARBA00001973"/>
    </source>
</evidence>
<evidence type="ECO:0000313" key="8">
    <source>
        <dbReference type="Proteomes" id="UP000799429"/>
    </source>
</evidence>
<dbReference type="EMBL" id="MU006090">
    <property type="protein sequence ID" value="KAF2842008.1"/>
    <property type="molecule type" value="Genomic_DNA"/>
</dbReference>
<evidence type="ECO:0000256" key="2">
    <source>
        <dbReference type="ARBA" id="ARBA00004613"/>
    </source>
</evidence>
<dbReference type="PANTHER" id="PTHR33353">
    <property type="entry name" value="PUTATIVE (AFU_ORTHOLOGUE AFUA_1G12560)-RELATED"/>
    <property type="match status" value="1"/>
</dbReference>
<sequence length="262" mass="28540">MYATTASIFILSSLTPLVLGHARITNITADGVSYTGWDPEIWANGLPVPTDIPAWSTTNLGNNPLYPDQADKPNIICAKDGAPAKSSITIMSGHQLRVKWNEWPPSHKGPVIDYIAACNGPCSTVDKTTLKWVKIQERGWVNATGPEGTWAADELAADNFSWNIKIPPQLKAGEYVLRHEIIALHLAFPGGLGAEFYPQCLNLKVTGTGTKSITGGVLATTFYKGTEPGLALDIHNSLHPDYQIPGPAIWNVVFMRLRRWIA</sequence>
<reference evidence="7" key="1">
    <citation type="journal article" date="2020" name="Stud. Mycol.">
        <title>101 Dothideomycetes genomes: a test case for predicting lifestyles and emergence of pathogens.</title>
        <authorList>
            <person name="Haridas S."/>
            <person name="Albert R."/>
            <person name="Binder M."/>
            <person name="Bloem J."/>
            <person name="Labutti K."/>
            <person name="Salamov A."/>
            <person name="Andreopoulos B."/>
            <person name="Baker S."/>
            <person name="Barry K."/>
            <person name="Bills G."/>
            <person name="Bluhm B."/>
            <person name="Cannon C."/>
            <person name="Castanera R."/>
            <person name="Culley D."/>
            <person name="Daum C."/>
            <person name="Ezra D."/>
            <person name="Gonzalez J."/>
            <person name="Henrissat B."/>
            <person name="Kuo A."/>
            <person name="Liang C."/>
            <person name="Lipzen A."/>
            <person name="Lutzoni F."/>
            <person name="Magnuson J."/>
            <person name="Mondo S."/>
            <person name="Nolan M."/>
            <person name="Ohm R."/>
            <person name="Pangilinan J."/>
            <person name="Park H.-J."/>
            <person name="Ramirez L."/>
            <person name="Alfaro M."/>
            <person name="Sun H."/>
            <person name="Tritt A."/>
            <person name="Yoshinaga Y."/>
            <person name="Zwiers L.-H."/>
            <person name="Turgeon B."/>
            <person name="Goodwin S."/>
            <person name="Spatafora J."/>
            <person name="Crous P."/>
            <person name="Grigoriev I."/>
        </authorList>
    </citation>
    <scope>NUCLEOTIDE SEQUENCE</scope>
    <source>
        <strain evidence="7">CBS 101060</strain>
    </source>
</reference>
<feature type="domain" description="Auxiliary Activity family 9 catalytic" evidence="6">
    <location>
        <begin position="21"/>
        <end position="239"/>
    </location>
</feature>
<accession>A0A9P4VSG2</accession>
<feature type="signal peptide" evidence="5">
    <location>
        <begin position="1"/>
        <end position="20"/>
    </location>
</feature>
<dbReference type="InterPro" id="IPR049892">
    <property type="entry name" value="AA9"/>
</dbReference>
<keyword evidence="8" id="KW-1185">Reference proteome</keyword>
<dbReference type="AlphaFoldDB" id="A0A9P4VSG2"/>
<proteinExistence type="predicted"/>
<comment type="subcellular location">
    <subcellularLocation>
        <location evidence="2">Secreted</location>
    </subcellularLocation>
</comment>
<dbReference type="OrthoDB" id="4849160at2759"/>
<organism evidence="7 8">
    <name type="scientific">Patellaria atrata CBS 101060</name>
    <dbReference type="NCBI Taxonomy" id="1346257"/>
    <lineage>
        <taxon>Eukaryota</taxon>
        <taxon>Fungi</taxon>
        <taxon>Dikarya</taxon>
        <taxon>Ascomycota</taxon>
        <taxon>Pezizomycotina</taxon>
        <taxon>Dothideomycetes</taxon>
        <taxon>Dothideomycetes incertae sedis</taxon>
        <taxon>Patellariales</taxon>
        <taxon>Patellariaceae</taxon>
        <taxon>Patellaria</taxon>
    </lineage>
</organism>
<feature type="chain" id="PRO_5040222599" evidence="5">
    <location>
        <begin position="21"/>
        <end position="262"/>
    </location>
</feature>
<dbReference type="GO" id="GO:0004497">
    <property type="term" value="F:monooxygenase activity"/>
    <property type="evidence" value="ECO:0007669"/>
    <property type="project" value="UniProtKB-KW"/>
</dbReference>
<keyword evidence="7" id="KW-0503">Monooxygenase</keyword>
<keyword evidence="5" id="KW-0732">Signal</keyword>
<dbReference type="CDD" id="cd21175">
    <property type="entry name" value="LPMO_AA9"/>
    <property type="match status" value="1"/>
</dbReference>
<dbReference type="Gene3D" id="2.70.50.70">
    <property type="match status" value="1"/>
</dbReference>
<dbReference type="GO" id="GO:0005576">
    <property type="term" value="C:extracellular region"/>
    <property type="evidence" value="ECO:0007669"/>
    <property type="project" value="UniProtKB-SubCell"/>
</dbReference>
<name>A0A9P4VSG2_9PEZI</name>
<dbReference type="Pfam" id="PF03443">
    <property type="entry name" value="AA9"/>
    <property type="match status" value="1"/>
</dbReference>
<gene>
    <name evidence="7" type="ORF">M501DRAFT_948198</name>
</gene>
<dbReference type="PANTHER" id="PTHR33353:SF34">
    <property type="entry name" value="ENDO-BETA-1,4-GLUCANASE D"/>
    <property type="match status" value="1"/>
</dbReference>
<dbReference type="InterPro" id="IPR005103">
    <property type="entry name" value="AA9_LPMO"/>
</dbReference>
<evidence type="ECO:0000313" key="7">
    <source>
        <dbReference type="EMBL" id="KAF2842008.1"/>
    </source>
</evidence>